<evidence type="ECO:0000313" key="2">
    <source>
        <dbReference type="Proteomes" id="UP000231901"/>
    </source>
</evidence>
<name>A0A2K8QNW5_9GAMM</name>
<gene>
    <name evidence="1" type="ORF">CVE23_15020</name>
</gene>
<accession>A0A2K8QNW5</accession>
<keyword evidence="2" id="KW-1185">Reference proteome</keyword>
<evidence type="ECO:0000313" key="1">
    <source>
        <dbReference type="EMBL" id="ATZ95176.1"/>
    </source>
</evidence>
<proteinExistence type="predicted"/>
<dbReference type="Pfam" id="PF05965">
    <property type="entry name" value="FYRC"/>
    <property type="match status" value="1"/>
</dbReference>
<dbReference type="Proteomes" id="UP000231901">
    <property type="component" value="Chromosome"/>
</dbReference>
<sequence>MFSFSSTNVAKMIQKLDPVNKCHDYV</sequence>
<organism evidence="1 2">
    <name type="scientific">Dickeya fangzhongdai</name>
    <dbReference type="NCBI Taxonomy" id="1778540"/>
    <lineage>
        <taxon>Bacteria</taxon>
        <taxon>Pseudomonadati</taxon>
        <taxon>Pseudomonadota</taxon>
        <taxon>Gammaproteobacteria</taxon>
        <taxon>Enterobacterales</taxon>
        <taxon>Pectobacteriaceae</taxon>
        <taxon>Dickeya</taxon>
    </lineage>
</organism>
<dbReference type="KEGG" id="dfn:CVE23_15020"/>
<dbReference type="InterPro" id="IPR003889">
    <property type="entry name" value="FYrich_C"/>
</dbReference>
<dbReference type="PROSITE" id="PS51543">
    <property type="entry name" value="FYRC"/>
    <property type="match status" value="1"/>
</dbReference>
<reference evidence="2" key="1">
    <citation type="journal article" date="2018" name="Genome Announc.">
        <title>Complete genome sequence of a Dickeya fangzhongdai type strain causing bleeding canker of pear tree trunks.</title>
        <authorList>
            <person name="Zhao Y."/>
            <person name="Tian Y."/>
            <person name="Li X."/>
            <person name="Hu B."/>
        </authorList>
    </citation>
    <scope>NUCLEOTIDE SEQUENCE [LARGE SCALE GENOMIC DNA]</scope>
    <source>
        <strain evidence="2">DSM 101947</strain>
    </source>
</reference>
<protein>
    <submittedName>
        <fullName evidence="1">Uncharacterized protein</fullName>
    </submittedName>
</protein>
<dbReference type="AlphaFoldDB" id="A0A2K8QNW5"/>
<dbReference type="EMBL" id="CP025003">
    <property type="protein sequence ID" value="ATZ95176.1"/>
    <property type="molecule type" value="Genomic_DNA"/>
</dbReference>